<dbReference type="EMBL" id="AP022560">
    <property type="protein sequence ID" value="BBX02221.1"/>
    <property type="molecule type" value="Genomic_DNA"/>
</dbReference>
<keyword evidence="3" id="KW-1185">Reference proteome</keyword>
<feature type="transmembrane region" description="Helical" evidence="1">
    <location>
        <begin position="151"/>
        <end position="172"/>
    </location>
</feature>
<evidence type="ECO:0000256" key="1">
    <source>
        <dbReference type="SAM" id="Phobius"/>
    </source>
</evidence>
<protein>
    <submittedName>
        <fullName evidence="2">Uncharacterized protein</fullName>
    </submittedName>
</protein>
<dbReference type="RefSeq" id="WP_083152832.1">
    <property type="nucleotide sequence ID" value="NZ_AP022560.1"/>
</dbReference>
<feature type="transmembrane region" description="Helical" evidence="1">
    <location>
        <begin position="221"/>
        <end position="243"/>
    </location>
</feature>
<evidence type="ECO:0000313" key="3">
    <source>
        <dbReference type="Proteomes" id="UP000466681"/>
    </source>
</evidence>
<feature type="transmembrane region" description="Helical" evidence="1">
    <location>
        <begin position="88"/>
        <end position="107"/>
    </location>
</feature>
<accession>A0AAD1M797</accession>
<dbReference type="Proteomes" id="UP000466681">
    <property type="component" value="Chromosome"/>
</dbReference>
<proteinExistence type="predicted"/>
<feature type="transmembrane region" description="Helical" evidence="1">
    <location>
        <begin position="12"/>
        <end position="30"/>
    </location>
</feature>
<organism evidence="2 3">
    <name type="scientific">Mycolicibacterium moriokaense</name>
    <dbReference type="NCBI Taxonomy" id="39691"/>
    <lineage>
        <taxon>Bacteria</taxon>
        <taxon>Bacillati</taxon>
        <taxon>Actinomycetota</taxon>
        <taxon>Actinomycetes</taxon>
        <taxon>Mycobacteriales</taxon>
        <taxon>Mycobacteriaceae</taxon>
        <taxon>Mycolicibacterium</taxon>
    </lineage>
</organism>
<feature type="transmembrane region" description="Helical" evidence="1">
    <location>
        <begin position="258"/>
        <end position="280"/>
    </location>
</feature>
<feature type="transmembrane region" description="Helical" evidence="1">
    <location>
        <begin position="119"/>
        <end position="139"/>
    </location>
</feature>
<keyword evidence="1" id="KW-0812">Transmembrane</keyword>
<name>A0AAD1M797_9MYCO</name>
<dbReference type="AlphaFoldDB" id="A0AAD1M797"/>
<sequence length="290" mass="31702">MTDQRERKRSSLDGLAISAVFLLVLGLTYSDDIVEFVYAGAGDLDAYPQWVTALVDVGLVLAAALLKWRMERLERPGAELRWREFAPILWRSWWPVAATLVVAVHIIQAMLGAGLWVDMVASGCFTVAMALLLIDSLAAGSGARNWREHSWIVPIVLGTLVVQVASSLWFPVINRQGECADTISRDFFAQMVQVIPMLLVTLGIELGYLQRGQAVRTPGQRAAAVLTVAMLCVAEMLTFSMLVTDRVACGLAATLHEYVAFMVSVQASAIALATLVWLLLSERETAPVQT</sequence>
<keyword evidence="1" id="KW-1133">Transmembrane helix</keyword>
<gene>
    <name evidence="2" type="ORF">MMOR_31570</name>
</gene>
<keyword evidence="1" id="KW-0472">Membrane</keyword>
<reference evidence="2 3" key="1">
    <citation type="journal article" date="2019" name="Emerg. Microbes Infect.">
        <title>Comprehensive subspecies identification of 175 nontuberculous mycobacteria species based on 7547 genomic profiles.</title>
        <authorList>
            <person name="Matsumoto Y."/>
            <person name="Kinjo T."/>
            <person name="Motooka D."/>
            <person name="Nabeya D."/>
            <person name="Jung N."/>
            <person name="Uechi K."/>
            <person name="Horii T."/>
            <person name="Iida T."/>
            <person name="Fujita J."/>
            <person name="Nakamura S."/>
        </authorList>
    </citation>
    <scope>NUCLEOTIDE SEQUENCE [LARGE SCALE GENOMIC DNA]</scope>
    <source>
        <strain evidence="2 3">JCM 6375</strain>
    </source>
</reference>
<dbReference type="KEGG" id="mmor:MMOR_31570"/>
<feature type="transmembrane region" description="Helical" evidence="1">
    <location>
        <begin position="187"/>
        <end position="209"/>
    </location>
</feature>
<feature type="transmembrane region" description="Helical" evidence="1">
    <location>
        <begin position="50"/>
        <end position="68"/>
    </location>
</feature>
<evidence type="ECO:0000313" key="2">
    <source>
        <dbReference type="EMBL" id="BBX02221.1"/>
    </source>
</evidence>